<dbReference type="Proteomes" id="UP001432146">
    <property type="component" value="Unassembled WGS sequence"/>
</dbReference>
<evidence type="ECO:0000313" key="2">
    <source>
        <dbReference type="Proteomes" id="UP001432146"/>
    </source>
</evidence>
<reference evidence="1 2" key="1">
    <citation type="submission" date="2024-05" db="EMBL/GenBank/DDBJ databases">
        <title>The nuclear and mitochondrial genome assemblies of Tetragonisca angustula (Apidae: Meliponini), a tiny yet remarkable pollinator in the Neotropics.</title>
        <authorList>
            <person name="Ferrari R."/>
            <person name="Ricardo P.C."/>
            <person name="Dias F.C."/>
            <person name="Araujo N.S."/>
            <person name="Soares D.O."/>
            <person name="Zhou Q.-S."/>
            <person name="Zhu C.-D."/>
            <person name="Coutinho L."/>
            <person name="Airas M.C."/>
            <person name="Batista T.M."/>
        </authorList>
    </citation>
    <scope>NUCLEOTIDE SEQUENCE [LARGE SCALE GENOMIC DNA]</scope>
    <source>
        <strain evidence="1">ASF017062</strain>
        <tissue evidence="1">Abdomen</tissue>
    </source>
</reference>
<keyword evidence="2" id="KW-1185">Reference proteome</keyword>
<evidence type="ECO:0000313" key="1">
    <source>
        <dbReference type="EMBL" id="KAK9295545.1"/>
    </source>
</evidence>
<protein>
    <submittedName>
        <fullName evidence="1">Uncharacterized protein</fullName>
    </submittedName>
</protein>
<proteinExistence type="predicted"/>
<sequence length="89" mass="9631">MASTSASTEITTSVGFLTRGTTCTYMPIASPSLTPLLVLWIYTFSETIVPWLRRAEHSPSAVRALDPIVAAPFAEIQTKYLGTLAGDRI</sequence>
<comment type="caution">
    <text evidence="1">The sequence shown here is derived from an EMBL/GenBank/DDBJ whole genome shotgun (WGS) entry which is preliminary data.</text>
</comment>
<gene>
    <name evidence="1" type="ORF">QLX08_010165</name>
</gene>
<dbReference type="AlphaFoldDB" id="A0AAW0ZD47"/>
<dbReference type="EMBL" id="JAWNGG020000254">
    <property type="protein sequence ID" value="KAK9295545.1"/>
    <property type="molecule type" value="Genomic_DNA"/>
</dbReference>
<organism evidence="1 2">
    <name type="scientific">Tetragonisca angustula</name>
    <dbReference type="NCBI Taxonomy" id="166442"/>
    <lineage>
        <taxon>Eukaryota</taxon>
        <taxon>Metazoa</taxon>
        <taxon>Ecdysozoa</taxon>
        <taxon>Arthropoda</taxon>
        <taxon>Hexapoda</taxon>
        <taxon>Insecta</taxon>
        <taxon>Pterygota</taxon>
        <taxon>Neoptera</taxon>
        <taxon>Endopterygota</taxon>
        <taxon>Hymenoptera</taxon>
        <taxon>Apocrita</taxon>
        <taxon>Aculeata</taxon>
        <taxon>Apoidea</taxon>
        <taxon>Anthophila</taxon>
        <taxon>Apidae</taxon>
        <taxon>Tetragonisca</taxon>
    </lineage>
</organism>
<accession>A0AAW0ZD47</accession>
<name>A0AAW0ZD47_9HYME</name>